<name>A0A3D8SKH4_9EURO</name>
<evidence type="ECO:0000256" key="3">
    <source>
        <dbReference type="ARBA" id="ARBA00023136"/>
    </source>
</evidence>
<accession>A0A3D8SKH4</accession>
<feature type="region of interest" description="Disordered" evidence="5">
    <location>
        <begin position="1"/>
        <end position="61"/>
    </location>
</feature>
<protein>
    <recommendedName>
        <fullName evidence="4">Altered inheritance of mitochondria protein 11</fullName>
    </recommendedName>
</protein>
<sequence length="209" mass="22915">MVLSWFRTSETPKASTTDPAASSLPTQQTPEATPTPTHTPSTETAPTNPKPTDANTDDLPKLWKPDTNKKLFFGGALFFAFSLLTTRRALTRRFNASIPPYYTSSVYHRPEVNGGMEAFEALHLATINVLSFGMMGTGGVLWAMGINSLDDMRRYVKTRMAGGDGELSATDQEMEKEVEAWVMKYLGKRIEGGQLKGLNEASVEGEKST</sequence>
<comment type="subcellular location">
    <subcellularLocation>
        <location evidence="4">Membrane</location>
        <topology evidence="4">Multi-pass membrane protein</topology>
    </subcellularLocation>
</comment>
<comment type="caution">
    <text evidence="6">The sequence shown here is derived from an EMBL/GenBank/DDBJ whole genome shotgun (WGS) entry which is preliminary data.</text>
</comment>
<dbReference type="OrthoDB" id="3558022at2759"/>
<dbReference type="GO" id="GO:0016020">
    <property type="term" value="C:membrane"/>
    <property type="evidence" value="ECO:0007669"/>
    <property type="project" value="UniProtKB-SubCell"/>
</dbReference>
<feature type="compositionally biased region" description="Polar residues" evidence="5">
    <location>
        <begin position="1"/>
        <end position="24"/>
    </location>
</feature>
<evidence type="ECO:0000313" key="7">
    <source>
        <dbReference type="Proteomes" id="UP000256690"/>
    </source>
</evidence>
<comment type="similarity">
    <text evidence="4">Belongs to the AIM11 family.</text>
</comment>
<dbReference type="AlphaFoldDB" id="A0A3D8SKH4"/>
<dbReference type="STRING" id="1810919.A0A3D8SKH4"/>
<evidence type="ECO:0000256" key="2">
    <source>
        <dbReference type="ARBA" id="ARBA00022989"/>
    </source>
</evidence>
<keyword evidence="2 4" id="KW-1133">Transmembrane helix</keyword>
<feature type="compositionally biased region" description="Low complexity" evidence="5">
    <location>
        <begin position="25"/>
        <end position="47"/>
    </location>
</feature>
<dbReference type="GO" id="GO:0005739">
    <property type="term" value="C:mitochondrion"/>
    <property type="evidence" value="ECO:0007669"/>
    <property type="project" value="TreeGrafter"/>
</dbReference>
<evidence type="ECO:0000313" key="6">
    <source>
        <dbReference type="EMBL" id="RDW86278.1"/>
    </source>
</evidence>
<keyword evidence="7" id="KW-1185">Reference proteome</keyword>
<dbReference type="PANTHER" id="PTHR39136:SF1">
    <property type="entry name" value="ALTERED INHERITANCE OF MITOCHONDRIA PROTEIN 11"/>
    <property type="match status" value="1"/>
</dbReference>
<evidence type="ECO:0000256" key="1">
    <source>
        <dbReference type="ARBA" id="ARBA00022692"/>
    </source>
</evidence>
<reference evidence="6 7" key="1">
    <citation type="journal article" date="2018" name="IMA Fungus">
        <title>IMA Genome-F 9: Draft genome sequence of Annulohypoxylon stygium, Aspergillus mulundensis, Berkeleyomyces basicola (syn. Thielaviopsis basicola), Ceratocystis smalleyi, two Cercospora beticola strains, Coleophoma cylindrospora, Fusarium fracticaudum, Phialophora cf. hyalina, and Morchella septimelata.</title>
        <authorList>
            <person name="Wingfield B.D."/>
            <person name="Bills G.F."/>
            <person name="Dong Y."/>
            <person name="Huang W."/>
            <person name="Nel W.J."/>
            <person name="Swalarsk-Parry B.S."/>
            <person name="Vaghefi N."/>
            <person name="Wilken P.M."/>
            <person name="An Z."/>
            <person name="de Beer Z.W."/>
            <person name="De Vos L."/>
            <person name="Chen L."/>
            <person name="Duong T.A."/>
            <person name="Gao Y."/>
            <person name="Hammerbacher A."/>
            <person name="Kikkert J.R."/>
            <person name="Li Y."/>
            <person name="Li H."/>
            <person name="Li K."/>
            <person name="Li Q."/>
            <person name="Liu X."/>
            <person name="Ma X."/>
            <person name="Naidoo K."/>
            <person name="Pethybridge S.J."/>
            <person name="Sun J."/>
            <person name="Steenkamp E.T."/>
            <person name="van der Nest M.A."/>
            <person name="van Wyk S."/>
            <person name="Wingfield M.J."/>
            <person name="Xiong C."/>
            <person name="Yue Q."/>
            <person name="Zhang X."/>
        </authorList>
    </citation>
    <scope>NUCLEOTIDE SEQUENCE [LARGE SCALE GENOMIC DNA]</scope>
    <source>
        <strain evidence="6 7">DSM 5745</strain>
    </source>
</reference>
<proteinExistence type="inferred from homology"/>
<feature type="transmembrane region" description="Helical" evidence="4">
    <location>
        <begin position="121"/>
        <end position="144"/>
    </location>
</feature>
<feature type="transmembrane region" description="Helical" evidence="4">
    <location>
        <begin position="71"/>
        <end position="90"/>
    </location>
</feature>
<organism evidence="6 7">
    <name type="scientific">Aspergillus mulundensis</name>
    <dbReference type="NCBI Taxonomy" id="1810919"/>
    <lineage>
        <taxon>Eukaryota</taxon>
        <taxon>Fungi</taxon>
        <taxon>Dikarya</taxon>
        <taxon>Ascomycota</taxon>
        <taxon>Pezizomycotina</taxon>
        <taxon>Eurotiomycetes</taxon>
        <taxon>Eurotiomycetidae</taxon>
        <taxon>Eurotiales</taxon>
        <taxon>Aspergillaceae</taxon>
        <taxon>Aspergillus</taxon>
        <taxon>Aspergillus subgen. Nidulantes</taxon>
    </lineage>
</organism>
<gene>
    <name evidence="4" type="primary">AIM11</name>
    <name evidence="6" type="ORF">DSM5745_02920</name>
</gene>
<dbReference type="PANTHER" id="PTHR39136">
    <property type="entry name" value="ALTERED INHERITANCE OF MITOCHONDRIA PROTEIN 11"/>
    <property type="match status" value="1"/>
</dbReference>
<evidence type="ECO:0000256" key="5">
    <source>
        <dbReference type="SAM" id="MobiDB-lite"/>
    </source>
</evidence>
<dbReference type="Proteomes" id="UP000256690">
    <property type="component" value="Unassembled WGS sequence"/>
</dbReference>
<dbReference type="InterPro" id="IPR038814">
    <property type="entry name" value="AIM11"/>
</dbReference>
<keyword evidence="1 4" id="KW-0812">Transmembrane</keyword>
<evidence type="ECO:0000256" key="4">
    <source>
        <dbReference type="RuleBase" id="RU367098"/>
    </source>
</evidence>
<keyword evidence="3 4" id="KW-0472">Membrane</keyword>
<dbReference type="EMBL" id="PVWQ01000003">
    <property type="protein sequence ID" value="RDW86278.1"/>
    <property type="molecule type" value="Genomic_DNA"/>
</dbReference>